<protein>
    <submittedName>
        <fullName evidence="2">DinB family protein</fullName>
    </submittedName>
</protein>
<reference evidence="2 3" key="1">
    <citation type="submission" date="2023-08" db="EMBL/GenBank/DDBJ databases">
        <title>Nocardioides seae sp. nov., a bacterium isolated from a soil.</title>
        <authorList>
            <person name="Wang X."/>
        </authorList>
    </citation>
    <scope>NUCLEOTIDE SEQUENCE [LARGE SCALE GENOMIC DNA]</scope>
    <source>
        <strain evidence="2 3">YZH12</strain>
    </source>
</reference>
<comment type="caution">
    <text evidence="2">The sequence shown here is derived from an EMBL/GenBank/DDBJ whole genome shotgun (WGS) entry which is preliminary data.</text>
</comment>
<evidence type="ECO:0000313" key="2">
    <source>
        <dbReference type="EMBL" id="MDT9593492.1"/>
    </source>
</evidence>
<sequence length="192" mass="20786">MDLSWNEQLRDQFDFHWGIVRPRLGRMSDEAYFFEPVGGCWSVRPRGTSTAPVAVGQGAMTIDYAFPEPSPPPVTTIAWRLAHITIGVLAERNASHFGRAAVSYETWEYAPTAAGAIAQLDAEVATWSAGVAALGEEGLARPCGPAEGPYADHPLATLVLHINRELLHHLSEVALMLDLHTHAPEGLRPTGA</sequence>
<accession>A0ABU3PW94</accession>
<dbReference type="Proteomes" id="UP001268542">
    <property type="component" value="Unassembled WGS sequence"/>
</dbReference>
<keyword evidence="3" id="KW-1185">Reference proteome</keyword>
<feature type="domain" description="DinB-like" evidence="1">
    <location>
        <begin position="12"/>
        <end position="172"/>
    </location>
</feature>
<dbReference type="SUPFAM" id="SSF109854">
    <property type="entry name" value="DinB/YfiT-like putative metalloenzymes"/>
    <property type="match status" value="1"/>
</dbReference>
<dbReference type="RefSeq" id="WP_315732987.1">
    <property type="nucleotide sequence ID" value="NZ_JAVYII010000004.1"/>
</dbReference>
<dbReference type="InterPro" id="IPR024775">
    <property type="entry name" value="DinB-like"/>
</dbReference>
<dbReference type="InterPro" id="IPR034660">
    <property type="entry name" value="DinB/YfiT-like"/>
</dbReference>
<dbReference type="Pfam" id="PF12867">
    <property type="entry name" value="DinB_2"/>
    <property type="match status" value="1"/>
</dbReference>
<dbReference type="EMBL" id="JAVYII010000004">
    <property type="protein sequence ID" value="MDT9593492.1"/>
    <property type="molecule type" value="Genomic_DNA"/>
</dbReference>
<proteinExistence type="predicted"/>
<evidence type="ECO:0000313" key="3">
    <source>
        <dbReference type="Proteomes" id="UP001268542"/>
    </source>
</evidence>
<name>A0ABU3PW94_9ACTN</name>
<organism evidence="2 3">
    <name type="scientific">Nocardioides imazamoxiresistens</name>
    <dbReference type="NCBI Taxonomy" id="3231893"/>
    <lineage>
        <taxon>Bacteria</taxon>
        <taxon>Bacillati</taxon>
        <taxon>Actinomycetota</taxon>
        <taxon>Actinomycetes</taxon>
        <taxon>Propionibacteriales</taxon>
        <taxon>Nocardioidaceae</taxon>
        <taxon>Nocardioides</taxon>
    </lineage>
</organism>
<evidence type="ECO:0000259" key="1">
    <source>
        <dbReference type="Pfam" id="PF12867"/>
    </source>
</evidence>
<gene>
    <name evidence="2" type="ORF">RDV89_10475</name>
</gene>